<evidence type="ECO:0000313" key="2">
    <source>
        <dbReference type="Proteomes" id="UP000036867"/>
    </source>
</evidence>
<dbReference type="GeneID" id="301134901"/>
<dbReference type="OrthoDB" id="3578967at2"/>
<evidence type="ECO:0000313" key="1">
    <source>
        <dbReference type="EMBL" id="KOO51302.1"/>
    </source>
</evidence>
<dbReference type="AlphaFoldDB" id="A0A0M0LK65"/>
<dbReference type="Proteomes" id="UP000036867">
    <property type="component" value="Unassembled WGS sequence"/>
</dbReference>
<gene>
    <name evidence="1" type="ORF">AMD00_02060</name>
</gene>
<dbReference type="RefSeq" id="WP_053415437.1">
    <property type="nucleotide sequence ID" value="NZ_LILB01000001.1"/>
</dbReference>
<proteinExistence type="predicted"/>
<comment type="caution">
    <text evidence="1">The sequence shown here is derived from an EMBL/GenBank/DDBJ whole genome shotgun (WGS) entry which is preliminary data.</text>
</comment>
<name>A0A0M0LK65_9BACL</name>
<sequence>MSRKINKLLKAFPAELKEDVIRVLSIIDHSNKLDFSSGFEVNFSGSKLNIPERIYMNEPSLLQYNTLADRQQVVLNCLFTRHHDGFIREEHLNKIINQCNYYNWIIPYIIQLTGEYVIEILQVIKDNLDSIDKSIIKEFIAENATFYNTIESRVISYWNYYFRSNYPAITDYVGYEIIEYFNA</sequence>
<accession>A0A0M0LK65</accession>
<protein>
    <submittedName>
        <fullName evidence="1">Uncharacterized protein</fullName>
    </submittedName>
</protein>
<dbReference type="STRING" id="263475.AMD00_02060"/>
<dbReference type="EMBL" id="LILB01000001">
    <property type="protein sequence ID" value="KOO51302.1"/>
    <property type="molecule type" value="Genomic_DNA"/>
</dbReference>
<reference evidence="2" key="1">
    <citation type="submission" date="2015-08" db="EMBL/GenBank/DDBJ databases">
        <title>Fjat-10028 dsm 16317.</title>
        <authorList>
            <person name="Liu B."/>
            <person name="Wang J."/>
            <person name="Zhu Y."/>
            <person name="Liu G."/>
            <person name="Chen Q."/>
            <person name="Chen Z."/>
            <person name="Lan J."/>
            <person name="Che J."/>
            <person name="Ge C."/>
            <person name="Shi H."/>
            <person name="Pan Z."/>
            <person name="Liu X."/>
        </authorList>
    </citation>
    <scope>NUCLEOTIDE SEQUENCE [LARGE SCALE GENOMIC DNA]</scope>
    <source>
        <strain evidence="2">DSM 16317</strain>
    </source>
</reference>
<organism evidence="1 2">
    <name type="scientific">Viridibacillus arvi</name>
    <dbReference type="NCBI Taxonomy" id="263475"/>
    <lineage>
        <taxon>Bacteria</taxon>
        <taxon>Bacillati</taxon>
        <taxon>Bacillota</taxon>
        <taxon>Bacilli</taxon>
        <taxon>Bacillales</taxon>
        <taxon>Caryophanaceae</taxon>
        <taxon>Viridibacillus</taxon>
    </lineage>
</organism>
<keyword evidence="2" id="KW-1185">Reference proteome</keyword>